<dbReference type="OrthoDB" id="9802424at2"/>
<dbReference type="Pfam" id="PF01734">
    <property type="entry name" value="Patatin"/>
    <property type="match status" value="1"/>
</dbReference>
<gene>
    <name evidence="6" type="ORF">AOC36_01100</name>
</gene>
<dbReference type="InterPro" id="IPR002641">
    <property type="entry name" value="PNPLA_dom"/>
</dbReference>
<keyword evidence="7" id="KW-1185">Reference proteome</keyword>
<dbReference type="GO" id="GO:0016042">
    <property type="term" value="P:lipid catabolic process"/>
    <property type="evidence" value="ECO:0007669"/>
    <property type="project" value="UniProtKB-UniRule"/>
</dbReference>
<dbReference type="Pfam" id="PF19890">
    <property type="entry name" value="DUF6363"/>
    <property type="match status" value="1"/>
</dbReference>
<keyword evidence="3 4" id="KW-0443">Lipid metabolism</keyword>
<dbReference type="Gene3D" id="3.40.1090.10">
    <property type="entry name" value="Cytosolic phospholipase A2 catalytic domain"/>
    <property type="match status" value="2"/>
</dbReference>
<protein>
    <submittedName>
        <fullName evidence="6">Alpha/beta hydrolase</fullName>
    </submittedName>
</protein>
<feature type="short sequence motif" description="GXGXXG" evidence="4">
    <location>
        <begin position="10"/>
        <end position="15"/>
    </location>
</feature>
<dbReference type="EMBL" id="CP013213">
    <property type="protein sequence ID" value="AMC92639.1"/>
    <property type="molecule type" value="Genomic_DNA"/>
</dbReference>
<dbReference type="InterPro" id="IPR045943">
    <property type="entry name" value="DUF6363"/>
</dbReference>
<dbReference type="SUPFAM" id="SSF52151">
    <property type="entry name" value="FabD/lysophospholipase-like"/>
    <property type="match status" value="1"/>
</dbReference>
<dbReference type="AlphaFoldDB" id="A0A0X8GYM1"/>
<dbReference type="KEGG" id="erl:AOC36_01100"/>
<proteinExistence type="predicted"/>
<dbReference type="Proteomes" id="UP000063781">
    <property type="component" value="Chromosome"/>
</dbReference>
<dbReference type="InterPro" id="IPR037483">
    <property type="entry name" value="YjjU-like"/>
</dbReference>
<organism evidence="6 7">
    <name type="scientific">Erysipelothrix larvae</name>
    <dbReference type="NCBI Taxonomy" id="1514105"/>
    <lineage>
        <taxon>Bacteria</taxon>
        <taxon>Bacillati</taxon>
        <taxon>Bacillota</taxon>
        <taxon>Erysipelotrichia</taxon>
        <taxon>Erysipelotrichales</taxon>
        <taxon>Erysipelotrichaceae</taxon>
        <taxon>Erysipelothrix</taxon>
    </lineage>
</organism>
<feature type="active site" description="Nucleophile" evidence="4">
    <location>
        <position position="39"/>
    </location>
</feature>
<evidence type="ECO:0000313" key="7">
    <source>
        <dbReference type="Proteomes" id="UP000063781"/>
    </source>
</evidence>
<feature type="short sequence motif" description="GXSXG" evidence="4">
    <location>
        <begin position="37"/>
        <end position="41"/>
    </location>
</feature>
<evidence type="ECO:0000256" key="3">
    <source>
        <dbReference type="ARBA" id="ARBA00023098"/>
    </source>
</evidence>
<dbReference type="PANTHER" id="PTHR14226">
    <property type="entry name" value="NEUROPATHY TARGET ESTERASE/SWISS CHEESE D.MELANOGASTER"/>
    <property type="match status" value="1"/>
</dbReference>
<dbReference type="CDD" id="cd07208">
    <property type="entry name" value="Pat_hypo_Ecoli_yjju_like"/>
    <property type="match status" value="1"/>
</dbReference>
<name>A0A0X8GYM1_9FIRM</name>
<dbReference type="STRING" id="1514105.AOC36_01100"/>
<keyword evidence="1 4" id="KW-0378">Hydrolase</keyword>
<keyword evidence="2 4" id="KW-0442">Lipid degradation</keyword>
<dbReference type="InterPro" id="IPR050301">
    <property type="entry name" value="NTE"/>
</dbReference>
<dbReference type="GO" id="GO:0016787">
    <property type="term" value="F:hydrolase activity"/>
    <property type="evidence" value="ECO:0007669"/>
    <property type="project" value="UniProtKB-UniRule"/>
</dbReference>
<sequence length="294" mass="33056">MAKIGLVLEGGGMRGAYTAGCLAWLIENGYEFDVTIGISSGALYGSMFVLGKKETLHLASTTKAADWRNSGLGAVIFERQVVGYNYMFETIIKDLDYPLEDISKINGEFYAGVYDLELQETVWKNKYEIDAKAQYIKAACTLPVMGRAVKINGKKYMDGGITTMIPVSQSIEHGCDYHLVVSTKSADYVRKPQKGITYKAMNILYRKYPELNRSFQNRTNKYYEERAQIDALIDEGKAINLFPSQEMGVGRFGGTLEQYNALYALAYKDCESRRDAIDTLYQQAKNRMNPLLNS</sequence>
<dbReference type="InterPro" id="IPR016035">
    <property type="entry name" value="Acyl_Trfase/lysoPLipase"/>
</dbReference>
<feature type="active site" description="Proton acceptor" evidence="4">
    <location>
        <position position="158"/>
    </location>
</feature>
<evidence type="ECO:0000256" key="4">
    <source>
        <dbReference type="PROSITE-ProRule" id="PRU01161"/>
    </source>
</evidence>
<feature type="short sequence motif" description="DGA/G" evidence="4">
    <location>
        <begin position="158"/>
        <end position="160"/>
    </location>
</feature>
<dbReference type="PANTHER" id="PTHR14226:SF25">
    <property type="entry name" value="PHOSPHOESTERASE"/>
    <property type="match status" value="1"/>
</dbReference>
<evidence type="ECO:0000256" key="1">
    <source>
        <dbReference type="ARBA" id="ARBA00022801"/>
    </source>
</evidence>
<feature type="domain" description="PNPLA" evidence="5">
    <location>
        <begin position="6"/>
        <end position="171"/>
    </location>
</feature>
<evidence type="ECO:0000256" key="2">
    <source>
        <dbReference type="ARBA" id="ARBA00022963"/>
    </source>
</evidence>
<dbReference type="RefSeq" id="WP_067630210.1">
    <property type="nucleotide sequence ID" value="NZ_CP013213.1"/>
</dbReference>
<evidence type="ECO:0000259" key="5">
    <source>
        <dbReference type="PROSITE" id="PS51635"/>
    </source>
</evidence>
<evidence type="ECO:0000313" key="6">
    <source>
        <dbReference type="EMBL" id="AMC92639.1"/>
    </source>
</evidence>
<accession>A0A0X8GYM1</accession>
<dbReference type="PROSITE" id="PS51635">
    <property type="entry name" value="PNPLA"/>
    <property type="match status" value="1"/>
</dbReference>
<reference evidence="6 7" key="1">
    <citation type="submission" date="2015-10" db="EMBL/GenBank/DDBJ databases">
        <title>Erysipelothrix larvae sp. LV19 isolated from the larval gut of the rhinoceros beetle, Trypoxylus dichotomus.</title>
        <authorList>
            <person name="Lim S."/>
            <person name="Kim B.-C."/>
        </authorList>
    </citation>
    <scope>NUCLEOTIDE SEQUENCE [LARGE SCALE GENOMIC DNA]</scope>
    <source>
        <strain evidence="6 7">LV19</strain>
    </source>
</reference>